<proteinExistence type="predicted"/>
<keyword evidence="1" id="KW-0812">Transmembrane</keyword>
<accession>A0A8J7R1J6</accession>
<comment type="caution">
    <text evidence="2">The sequence shown here is derived from an EMBL/GenBank/DDBJ whole genome shotgun (WGS) entry which is preliminary data.</text>
</comment>
<feature type="transmembrane region" description="Helical" evidence="1">
    <location>
        <begin position="66"/>
        <end position="91"/>
    </location>
</feature>
<dbReference type="EMBL" id="JAGIYY010000011">
    <property type="protein sequence ID" value="MBP0441068.1"/>
    <property type="molecule type" value="Genomic_DNA"/>
</dbReference>
<organism evidence="2 3">
    <name type="scientific">Tianweitania sediminis</name>
    <dbReference type="NCBI Taxonomy" id="1502156"/>
    <lineage>
        <taxon>Bacteria</taxon>
        <taxon>Pseudomonadati</taxon>
        <taxon>Pseudomonadota</taxon>
        <taxon>Alphaproteobacteria</taxon>
        <taxon>Hyphomicrobiales</taxon>
        <taxon>Phyllobacteriaceae</taxon>
        <taxon>Tianweitania</taxon>
    </lineage>
</organism>
<feature type="transmembrane region" description="Helical" evidence="1">
    <location>
        <begin position="6"/>
        <end position="28"/>
    </location>
</feature>
<keyword evidence="1" id="KW-0472">Membrane</keyword>
<dbReference type="RefSeq" id="WP_209337102.1">
    <property type="nucleotide sequence ID" value="NZ_JAGIYY010000011.1"/>
</dbReference>
<dbReference type="AlphaFoldDB" id="A0A8J7R1J6"/>
<gene>
    <name evidence="2" type="ORF">J5Y06_20665</name>
</gene>
<evidence type="ECO:0000313" key="2">
    <source>
        <dbReference type="EMBL" id="MBP0441068.1"/>
    </source>
</evidence>
<keyword evidence="1" id="KW-1133">Transmembrane helix</keyword>
<name>A0A8J7R1J6_9HYPH</name>
<sequence length="97" mass="10575">MDLQALLVSQLTDIFRIGMIVFLALTAARTATATQTRAGRAAPLILGVLFIAVLIPVTFYRGAPDLLAQILMGVASNTLILAAVLGILRLWRRMQRR</sequence>
<keyword evidence="3" id="KW-1185">Reference proteome</keyword>
<evidence type="ECO:0000256" key="1">
    <source>
        <dbReference type="SAM" id="Phobius"/>
    </source>
</evidence>
<evidence type="ECO:0000313" key="3">
    <source>
        <dbReference type="Proteomes" id="UP000666240"/>
    </source>
</evidence>
<feature type="transmembrane region" description="Helical" evidence="1">
    <location>
        <begin position="40"/>
        <end position="60"/>
    </location>
</feature>
<dbReference type="Proteomes" id="UP000666240">
    <property type="component" value="Unassembled WGS sequence"/>
</dbReference>
<reference evidence="2" key="1">
    <citation type="submission" date="2021-03" db="EMBL/GenBank/DDBJ databases">
        <title>Genome sequencing and assembly of Tianweitania sediminis.</title>
        <authorList>
            <person name="Chhetri G."/>
        </authorList>
    </citation>
    <scope>NUCLEOTIDE SEQUENCE</scope>
    <source>
        <strain evidence="2">Z8</strain>
    </source>
</reference>
<protein>
    <submittedName>
        <fullName evidence="2">Uncharacterized protein</fullName>
    </submittedName>
</protein>